<dbReference type="PANTHER" id="PTHR30446">
    <property type="entry name" value="RECOMBINATION PROTEIN RECR"/>
    <property type="match status" value="1"/>
</dbReference>
<dbReference type="HAMAP" id="MF_00017">
    <property type="entry name" value="RecR"/>
    <property type="match status" value="1"/>
</dbReference>
<keyword evidence="3 7" id="KW-0863">Zinc-finger</keyword>
<dbReference type="Gene3D" id="6.10.250.240">
    <property type="match status" value="1"/>
</dbReference>
<dbReference type="PANTHER" id="PTHR30446:SF0">
    <property type="entry name" value="RECOMBINATION PROTEIN RECR"/>
    <property type="match status" value="1"/>
</dbReference>
<feature type="domain" description="Toprim" evidence="8">
    <location>
        <begin position="82"/>
        <end position="177"/>
    </location>
</feature>
<protein>
    <recommendedName>
        <fullName evidence="7">Recombination protein RecR</fullName>
    </recommendedName>
</protein>
<dbReference type="AlphaFoldDB" id="A0A7V5PPA9"/>
<organism evidence="9">
    <name type="scientific">Caldithrix abyssi</name>
    <dbReference type="NCBI Taxonomy" id="187145"/>
    <lineage>
        <taxon>Bacteria</taxon>
        <taxon>Pseudomonadati</taxon>
        <taxon>Calditrichota</taxon>
        <taxon>Calditrichia</taxon>
        <taxon>Calditrichales</taxon>
        <taxon>Calditrichaceae</taxon>
        <taxon>Caldithrix</taxon>
    </lineage>
</organism>
<keyword evidence="5 7" id="KW-0233">DNA recombination</keyword>
<evidence type="ECO:0000256" key="6">
    <source>
        <dbReference type="ARBA" id="ARBA00023204"/>
    </source>
</evidence>
<dbReference type="PROSITE" id="PS50880">
    <property type="entry name" value="TOPRIM"/>
    <property type="match status" value="1"/>
</dbReference>
<evidence type="ECO:0000256" key="7">
    <source>
        <dbReference type="HAMAP-Rule" id="MF_00017"/>
    </source>
</evidence>
<reference evidence="9" key="1">
    <citation type="journal article" date="2020" name="mSystems">
        <title>Genome- and Community-Level Interaction Insights into Carbon Utilization and Element Cycling Functions of Hydrothermarchaeota in Hydrothermal Sediment.</title>
        <authorList>
            <person name="Zhou Z."/>
            <person name="Liu Y."/>
            <person name="Xu W."/>
            <person name="Pan J."/>
            <person name="Luo Z.H."/>
            <person name="Li M."/>
        </authorList>
    </citation>
    <scope>NUCLEOTIDE SEQUENCE [LARGE SCALE GENOMIC DNA]</scope>
    <source>
        <strain evidence="9">HyVt-527</strain>
    </source>
</reference>
<dbReference type="NCBIfam" id="TIGR00615">
    <property type="entry name" value="recR"/>
    <property type="match status" value="1"/>
</dbReference>
<comment type="function">
    <text evidence="7">May play a role in DNA repair. It seems to be involved in an RecBC-independent recombinational process of DNA repair. It may act with RecF and RecO.</text>
</comment>
<dbReference type="Pfam" id="PF13662">
    <property type="entry name" value="Toprim_4"/>
    <property type="match status" value="1"/>
</dbReference>
<evidence type="ECO:0000256" key="2">
    <source>
        <dbReference type="ARBA" id="ARBA00022763"/>
    </source>
</evidence>
<evidence type="ECO:0000313" key="9">
    <source>
        <dbReference type="EMBL" id="HHJ52703.1"/>
    </source>
</evidence>
<comment type="caution">
    <text evidence="9">The sequence shown here is derived from an EMBL/GenBank/DDBJ whole genome shotgun (WGS) entry which is preliminary data.</text>
</comment>
<comment type="similarity">
    <text evidence="7">Belongs to the RecR family.</text>
</comment>
<keyword evidence="2 7" id="KW-0227">DNA damage</keyword>
<dbReference type="Proteomes" id="UP000886124">
    <property type="component" value="Unassembled WGS sequence"/>
</dbReference>
<sequence length="200" mass="21753">MKTLGIPSLDHLIQALTKLPGIGQKSAQRLALFILKSPPDYATELMDAIRDVKQKIRLCSRCFNVAEGELCAICNDSSRDQSQICVVEDIVDIMAIEEAQVFRGLYHVLGGVISPLAGVMPEDLHIPELVERVQAGGVKEVLFAINPSTEGEATMIYLSKILKPTGVRLTRIASGVPMGSHLEFLDTATIGRAISTRQDL</sequence>
<dbReference type="InterPro" id="IPR006171">
    <property type="entry name" value="TOPRIM_dom"/>
</dbReference>
<dbReference type="GO" id="GO:0006310">
    <property type="term" value="P:DNA recombination"/>
    <property type="evidence" value="ECO:0007669"/>
    <property type="project" value="UniProtKB-UniRule"/>
</dbReference>
<dbReference type="Pfam" id="PF21175">
    <property type="entry name" value="RecR_C"/>
    <property type="match status" value="1"/>
</dbReference>
<dbReference type="Pfam" id="PF21176">
    <property type="entry name" value="RecR_HhH"/>
    <property type="match status" value="1"/>
</dbReference>
<dbReference type="InterPro" id="IPR015967">
    <property type="entry name" value="Rcmb_RecR_Znf"/>
</dbReference>
<dbReference type="GO" id="GO:0003677">
    <property type="term" value="F:DNA binding"/>
    <property type="evidence" value="ECO:0007669"/>
    <property type="project" value="UniProtKB-UniRule"/>
</dbReference>
<dbReference type="GO" id="GO:0008270">
    <property type="term" value="F:zinc ion binding"/>
    <property type="evidence" value="ECO:0007669"/>
    <property type="project" value="UniProtKB-KW"/>
</dbReference>
<dbReference type="PROSITE" id="PS01300">
    <property type="entry name" value="RECR"/>
    <property type="match status" value="1"/>
</dbReference>
<dbReference type="SUPFAM" id="SSF111304">
    <property type="entry name" value="Recombination protein RecR"/>
    <property type="match status" value="1"/>
</dbReference>
<dbReference type="Pfam" id="PF02132">
    <property type="entry name" value="RecR_ZnF"/>
    <property type="match status" value="1"/>
</dbReference>
<evidence type="ECO:0000256" key="4">
    <source>
        <dbReference type="ARBA" id="ARBA00022833"/>
    </source>
</evidence>
<name>A0A7V5PPA9_CALAY</name>
<keyword evidence="1 7" id="KW-0479">Metal-binding</keyword>
<dbReference type="Gene3D" id="3.40.1360.10">
    <property type="match status" value="1"/>
</dbReference>
<dbReference type="Gene3D" id="3.30.60.80">
    <property type="match status" value="1"/>
</dbReference>
<dbReference type="CDD" id="cd01025">
    <property type="entry name" value="TOPRIM_recR"/>
    <property type="match status" value="1"/>
</dbReference>
<gene>
    <name evidence="7 9" type="primary">recR</name>
    <name evidence="9" type="ORF">ENJ89_05870</name>
</gene>
<keyword evidence="4 7" id="KW-0862">Zinc</keyword>
<feature type="zinc finger region" description="C4-type" evidence="7">
    <location>
        <begin position="59"/>
        <end position="74"/>
    </location>
</feature>
<dbReference type="SMART" id="SM00493">
    <property type="entry name" value="TOPRIM"/>
    <property type="match status" value="1"/>
</dbReference>
<evidence type="ECO:0000256" key="1">
    <source>
        <dbReference type="ARBA" id="ARBA00022723"/>
    </source>
</evidence>
<accession>A0A7V5PPA9</accession>
<dbReference type="InterPro" id="IPR000093">
    <property type="entry name" value="DNA_Rcmb_RecR"/>
</dbReference>
<dbReference type="InterPro" id="IPR023627">
    <property type="entry name" value="Rcmb_RecR"/>
</dbReference>
<evidence type="ECO:0000259" key="8">
    <source>
        <dbReference type="PROSITE" id="PS50880"/>
    </source>
</evidence>
<evidence type="ECO:0000256" key="5">
    <source>
        <dbReference type="ARBA" id="ARBA00023172"/>
    </source>
</evidence>
<dbReference type="InterPro" id="IPR034137">
    <property type="entry name" value="TOPRIM_RecR"/>
</dbReference>
<dbReference type="EMBL" id="DROD01000404">
    <property type="protein sequence ID" value="HHJ52703.1"/>
    <property type="molecule type" value="Genomic_DNA"/>
</dbReference>
<keyword evidence="6 7" id="KW-0234">DNA repair</keyword>
<evidence type="ECO:0000256" key="3">
    <source>
        <dbReference type="ARBA" id="ARBA00022771"/>
    </source>
</evidence>
<proteinExistence type="inferred from homology"/>
<dbReference type="GO" id="GO:0006281">
    <property type="term" value="P:DNA repair"/>
    <property type="evidence" value="ECO:0007669"/>
    <property type="project" value="UniProtKB-UniRule"/>
</dbReference>
<dbReference type="Gene3D" id="1.10.8.420">
    <property type="entry name" value="RecR Domain 1"/>
    <property type="match status" value="1"/>
</dbReference>